<dbReference type="EMBL" id="KZ678142">
    <property type="protein sequence ID" value="PSN62059.1"/>
    <property type="molecule type" value="Genomic_DNA"/>
</dbReference>
<name>A0A2T2N9I1_CORCC</name>
<evidence type="ECO:0000313" key="2">
    <source>
        <dbReference type="EMBL" id="PSN62059.1"/>
    </source>
</evidence>
<protein>
    <submittedName>
        <fullName evidence="2">Uncharacterized protein</fullName>
    </submittedName>
</protein>
<feature type="compositionally biased region" description="Polar residues" evidence="1">
    <location>
        <begin position="84"/>
        <end position="95"/>
    </location>
</feature>
<sequence>MPCHERKRQSQRPKPKGWIAFLGAGIRGFGSNDLLFSRSPRRFSSIASGLGAGLPQMDRRTWVSSCDDGFTAGPSETSRERPSTTRAPNTAPSSDGLNLMNLQLHSHVSCHIAVGIGTAFETPTCPAGAGQGTPTPHILCLQAIANHRKCGTRSFSHRNG</sequence>
<gene>
    <name evidence="2" type="ORF">BS50DRAFT_136433</name>
</gene>
<proteinExistence type="predicted"/>
<organism evidence="2 3">
    <name type="scientific">Corynespora cassiicola Philippines</name>
    <dbReference type="NCBI Taxonomy" id="1448308"/>
    <lineage>
        <taxon>Eukaryota</taxon>
        <taxon>Fungi</taxon>
        <taxon>Dikarya</taxon>
        <taxon>Ascomycota</taxon>
        <taxon>Pezizomycotina</taxon>
        <taxon>Dothideomycetes</taxon>
        <taxon>Pleosporomycetidae</taxon>
        <taxon>Pleosporales</taxon>
        <taxon>Corynesporascaceae</taxon>
        <taxon>Corynespora</taxon>
    </lineage>
</organism>
<reference evidence="2 3" key="1">
    <citation type="journal article" date="2018" name="Front. Microbiol.">
        <title>Genome-Wide Analysis of Corynespora cassiicola Leaf Fall Disease Putative Effectors.</title>
        <authorList>
            <person name="Lopez D."/>
            <person name="Ribeiro S."/>
            <person name="Label P."/>
            <person name="Fumanal B."/>
            <person name="Venisse J.S."/>
            <person name="Kohler A."/>
            <person name="de Oliveira R.R."/>
            <person name="Labutti K."/>
            <person name="Lipzen A."/>
            <person name="Lail K."/>
            <person name="Bauer D."/>
            <person name="Ohm R.A."/>
            <person name="Barry K.W."/>
            <person name="Spatafora J."/>
            <person name="Grigoriev I.V."/>
            <person name="Martin F.M."/>
            <person name="Pujade-Renaud V."/>
        </authorList>
    </citation>
    <scope>NUCLEOTIDE SEQUENCE [LARGE SCALE GENOMIC DNA]</scope>
    <source>
        <strain evidence="2 3">Philippines</strain>
    </source>
</reference>
<evidence type="ECO:0000313" key="3">
    <source>
        <dbReference type="Proteomes" id="UP000240883"/>
    </source>
</evidence>
<dbReference type="AlphaFoldDB" id="A0A2T2N9I1"/>
<accession>A0A2T2N9I1</accession>
<feature type="region of interest" description="Disordered" evidence="1">
    <location>
        <begin position="65"/>
        <end position="95"/>
    </location>
</feature>
<evidence type="ECO:0000256" key="1">
    <source>
        <dbReference type="SAM" id="MobiDB-lite"/>
    </source>
</evidence>
<keyword evidence="3" id="KW-1185">Reference proteome</keyword>
<dbReference type="Proteomes" id="UP000240883">
    <property type="component" value="Unassembled WGS sequence"/>
</dbReference>